<reference evidence="2" key="1">
    <citation type="submission" date="2020-05" db="EMBL/GenBank/DDBJ databases">
        <authorList>
            <person name="Chiriac C."/>
            <person name="Salcher M."/>
            <person name="Ghai R."/>
            <person name="Kavagutti S V."/>
        </authorList>
    </citation>
    <scope>NUCLEOTIDE SEQUENCE</scope>
</reference>
<proteinExistence type="predicted"/>
<accession>A0A6J5Z7Y3</accession>
<name>A0A6J5Z7Y3_9ZZZZ</name>
<evidence type="ECO:0000256" key="1">
    <source>
        <dbReference type="SAM" id="MobiDB-lite"/>
    </source>
</evidence>
<evidence type="ECO:0000313" key="2">
    <source>
        <dbReference type="EMBL" id="CAB4337616.1"/>
    </source>
</evidence>
<gene>
    <name evidence="2" type="ORF">UFOPK3547_00303</name>
</gene>
<feature type="region of interest" description="Disordered" evidence="1">
    <location>
        <begin position="21"/>
        <end position="46"/>
    </location>
</feature>
<sequence>MRGQFGEMFVHDTLELARREQGMRLEGTDNPAEVSDWDIERYGEVG</sequence>
<protein>
    <submittedName>
        <fullName evidence="2">Unannotated protein</fullName>
    </submittedName>
</protein>
<organism evidence="2">
    <name type="scientific">freshwater metagenome</name>
    <dbReference type="NCBI Taxonomy" id="449393"/>
    <lineage>
        <taxon>unclassified sequences</taxon>
        <taxon>metagenomes</taxon>
        <taxon>ecological metagenomes</taxon>
    </lineage>
</organism>
<dbReference type="EMBL" id="CAESAN010000016">
    <property type="protein sequence ID" value="CAB4337616.1"/>
    <property type="molecule type" value="Genomic_DNA"/>
</dbReference>
<dbReference type="AlphaFoldDB" id="A0A6J5Z7Y3"/>